<dbReference type="Pfam" id="PF04285">
    <property type="entry name" value="DUF444"/>
    <property type="match status" value="2"/>
</dbReference>
<proteinExistence type="predicted"/>
<name>A0A1Z5HP08_9FIRM</name>
<feature type="region of interest" description="Disordered" evidence="1">
    <location>
        <begin position="77"/>
        <end position="110"/>
    </location>
</feature>
<dbReference type="InterPro" id="IPR006698">
    <property type="entry name" value="UPF0229"/>
</dbReference>
<sequence>MDTGGKNFLISREDWSLHRKGYLDQQRHQEKVKEAIRNNLPDIISEESIIMSDGNKVIKIPIRSLEEYRFRYNFRKQQHAGQGDGKSKVGDVLGSDPKSGADKGSGAGDKPGIDYYEAEITLDELAEIVFEEFTLPNLEEKKKRELEDKGYRFNDIRKKGLMSNIDRKRTLLENLKRNAIRGRPGIYNITPEDLRFKTWEVTPRYESNAVVLAMMDTSGSMGTYEKYMARSFFFWMVRFLRTKYKQVEIVFLAHHTQAKEVTEEEFFTKGESGGTKCSSVYELALNIIHDRYPPQDYNLYPFHFSDGDNLPSDNERCITLVRKLLTLCNLFGYCEIVNPYYRSSTLMSVYKRIEDPKFVKVTVKEKSDVYTALRIFFSDKEKVAGH</sequence>
<dbReference type="EMBL" id="BDGJ01000010">
    <property type="protein sequence ID" value="GAW91262.1"/>
    <property type="molecule type" value="Genomic_DNA"/>
</dbReference>
<evidence type="ECO:0000313" key="2">
    <source>
        <dbReference type="EMBL" id="GAW91262.1"/>
    </source>
</evidence>
<dbReference type="OrthoDB" id="9788289at2"/>
<dbReference type="NCBIfam" id="TIGR02877">
    <property type="entry name" value="spore_yhbH"/>
    <property type="match status" value="1"/>
</dbReference>
<reference evidence="3" key="1">
    <citation type="journal article" date="2017" name="Appl. Environ. Microbiol.">
        <title>Genomic analysis of Calderihabitans maritimus KKC1, a thermophilic hydrogenogenic carboxydotrophic bacterium isolated from marine sediment.</title>
        <authorList>
            <person name="Omae K."/>
            <person name="Yoneda Y."/>
            <person name="Fukuyama Y."/>
            <person name="Yoshida T."/>
            <person name="Sako Y."/>
        </authorList>
    </citation>
    <scope>NUCLEOTIDE SEQUENCE [LARGE SCALE GENOMIC DNA]</scope>
    <source>
        <strain evidence="3">KKC1</strain>
    </source>
</reference>
<dbReference type="Proteomes" id="UP000197032">
    <property type="component" value="Unassembled WGS sequence"/>
</dbReference>
<dbReference type="PANTHER" id="PTHR30510:SF2">
    <property type="entry name" value="UPF0229 PROTEIN YEAH"/>
    <property type="match status" value="1"/>
</dbReference>
<organism evidence="2 3">
    <name type="scientific">Calderihabitans maritimus</name>
    <dbReference type="NCBI Taxonomy" id="1246530"/>
    <lineage>
        <taxon>Bacteria</taxon>
        <taxon>Bacillati</taxon>
        <taxon>Bacillota</taxon>
        <taxon>Clostridia</taxon>
        <taxon>Neomoorellales</taxon>
        <taxon>Calderihabitantaceae</taxon>
        <taxon>Calderihabitans</taxon>
    </lineage>
</organism>
<gene>
    <name evidence="2" type="ORF">KKC1_04240</name>
</gene>
<dbReference type="RefSeq" id="WP_088552827.1">
    <property type="nucleotide sequence ID" value="NZ_BDGJ01000010.1"/>
</dbReference>
<dbReference type="AlphaFoldDB" id="A0A1Z5HP08"/>
<dbReference type="InterPro" id="IPR014230">
    <property type="entry name" value="Spore_YhbH"/>
</dbReference>
<comment type="caution">
    <text evidence="2">The sequence shown here is derived from an EMBL/GenBank/DDBJ whole genome shotgun (WGS) entry which is preliminary data.</text>
</comment>
<evidence type="ECO:0000256" key="1">
    <source>
        <dbReference type="SAM" id="MobiDB-lite"/>
    </source>
</evidence>
<accession>A0A1Z5HP08</accession>
<dbReference type="PANTHER" id="PTHR30510">
    <property type="entry name" value="UPF0229 PROTEIN YEAH"/>
    <property type="match status" value="1"/>
</dbReference>
<keyword evidence="3" id="KW-1185">Reference proteome</keyword>
<evidence type="ECO:0000313" key="3">
    <source>
        <dbReference type="Proteomes" id="UP000197032"/>
    </source>
</evidence>
<protein>
    <submittedName>
        <fullName evidence="2">Sporulation protein YhbH</fullName>
    </submittedName>
</protein>